<dbReference type="OrthoDB" id="9810963at2"/>
<dbReference type="Proteomes" id="UP000245938">
    <property type="component" value="Unassembled WGS sequence"/>
</dbReference>
<dbReference type="GO" id="GO:0008773">
    <property type="term" value="F:[protein-PII] uridylyltransferase activity"/>
    <property type="evidence" value="ECO:0007669"/>
    <property type="project" value="InterPro"/>
</dbReference>
<evidence type="ECO:0000259" key="1">
    <source>
        <dbReference type="Pfam" id="PF03445"/>
    </source>
</evidence>
<dbReference type="Pfam" id="PF10335">
    <property type="entry name" value="DUF294_C"/>
    <property type="match status" value="1"/>
</dbReference>
<comment type="caution">
    <text evidence="3">The sequence shown here is derived from an EMBL/GenBank/DDBJ whole genome shotgun (WGS) entry which is preliminary data.</text>
</comment>
<evidence type="ECO:0000259" key="2">
    <source>
        <dbReference type="Pfam" id="PF10335"/>
    </source>
</evidence>
<dbReference type="RefSeq" id="WP_109306969.1">
    <property type="nucleotide sequence ID" value="NZ_BJUF01000015.1"/>
</dbReference>
<feature type="domain" description="Protein-PII uridylyltransferase N-terminal" evidence="1">
    <location>
        <begin position="27"/>
        <end position="137"/>
    </location>
</feature>
<protein>
    <recommendedName>
        <fullName evidence="5">CBS domain-containing protein</fullName>
    </recommendedName>
</protein>
<name>A0A2U3AIL2_9BACL</name>
<reference evidence="3 4" key="1">
    <citation type="submission" date="2018-05" db="EMBL/GenBank/DDBJ databases">
        <title>Kurthia sibirica genome sequence.</title>
        <authorList>
            <person name="Maclea K.S."/>
            <person name="Goen A.E."/>
        </authorList>
    </citation>
    <scope>NUCLEOTIDE SEQUENCE [LARGE SCALE GENOMIC DNA]</scope>
    <source>
        <strain evidence="3 4">ATCC 49154</strain>
    </source>
</reference>
<evidence type="ECO:0008006" key="5">
    <source>
        <dbReference type="Google" id="ProtNLM"/>
    </source>
</evidence>
<proteinExistence type="predicted"/>
<accession>A0A2U3AIL2</accession>
<dbReference type="EMBL" id="QFVR01000022">
    <property type="protein sequence ID" value="PWI24375.1"/>
    <property type="molecule type" value="Genomic_DNA"/>
</dbReference>
<evidence type="ECO:0000313" key="4">
    <source>
        <dbReference type="Proteomes" id="UP000245938"/>
    </source>
</evidence>
<evidence type="ECO:0000313" key="3">
    <source>
        <dbReference type="EMBL" id="PWI24375.1"/>
    </source>
</evidence>
<dbReference type="Pfam" id="PF03445">
    <property type="entry name" value="DUF294"/>
    <property type="match status" value="1"/>
</dbReference>
<organism evidence="3 4">
    <name type="scientific">Kurthia sibirica</name>
    <dbReference type="NCBI Taxonomy" id="202750"/>
    <lineage>
        <taxon>Bacteria</taxon>
        <taxon>Bacillati</taxon>
        <taxon>Bacillota</taxon>
        <taxon>Bacilli</taxon>
        <taxon>Bacillales</taxon>
        <taxon>Caryophanaceae</taxon>
        <taxon>Kurthia</taxon>
    </lineage>
</organism>
<keyword evidence="4" id="KW-1185">Reference proteome</keyword>
<dbReference type="InterPro" id="IPR018821">
    <property type="entry name" value="DUF294_put_nucleoTrafse_sb-bd"/>
</dbReference>
<feature type="domain" description="DUF294" evidence="2">
    <location>
        <begin position="175"/>
        <end position="270"/>
    </location>
</feature>
<gene>
    <name evidence="3" type="ORF">DEX24_13645</name>
</gene>
<sequence>MSSQGNDYALISQWKKEAFSEDMGIHSINCMFDRLLTRVMEDALTKMLPQQPPCSFAWFTMGSSGRYEQTFTSDQDHALIYKEEGHELFFLALGQHLADALHFLGYMYCPGKVMSNNVQWCRSANAWTEQILQWQQSDHIKAIRYLQIVLDARFIYGEASLVAMLRQQLLTGDRQVIENLAMNMSLIKRGLTPVGAFVVERVGPYRGMLDFKNTIYIPYVNSIRLLSVLEGIDDTMTKQRIQKLQPKYRALFKNYQQQYDIIMGYRMNEKSFIDIKKADKKELKELIRYVKKLHDYAINRIGIRC</sequence>
<dbReference type="AlphaFoldDB" id="A0A2U3AIL2"/>
<dbReference type="CDD" id="cd05401">
    <property type="entry name" value="NT_GlnE_GlnD_like"/>
    <property type="match status" value="1"/>
</dbReference>
<dbReference type="InterPro" id="IPR005105">
    <property type="entry name" value="GlnD_Uridyltrans_N"/>
</dbReference>